<protein>
    <recommendedName>
        <fullName evidence="3">Lipoprotein SmpA/OmlA domain-containing protein</fullName>
    </recommendedName>
</protein>
<name>A0A148KNE1_9ALTE</name>
<dbReference type="AlphaFoldDB" id="A0A148KNE1"/>
<keyword evidence="2" id="KW-1185">Reference proteome</keyword>
<gene>
    <name evidence="1" type="ORF">AX660_19910</name>
</gene>
<dbReference type="RefSeq" id="WP_082768976.1">
    <property type="nucleotide sequence ID" value="NZ_LSNE01000009.1"/>
</dbReference>
<proteinExistence type="predicted"/>
<comment type="caution">
    <text evidence="1">The sequence shown here is derived from an EMBL/GenBank/DDBJ whole genome shotgun (WGS) entry which is preliminary data.</text>
</comment>
<accession>A0A148KNE1</accession>
<sequence length="115" mass="12879">MKFVILLSVTVLLFGCGSLDKKALLVNSGDTKEQVTAVMGAPDDRQFKGDNEAWQYCQTGAGFGYHDYRVIWFYKGQVSGINSYKSSRPASSCVTDIKQINWEDAPDMSLEIRNR</sequence>
<organism evidence="1 2">
    <name type="scientific">Paraglaciecola hydrolytica</name>
    <dbReference type="NCBI Taxonomy" id="1799789"/>
    <lineage>
        <taxon>Bacteria</taxon>
        <taxon>Pseudomonadati</taxon>
        <taxon>Pseudomonadota</taxon>
        <taxon>Gammaproteobacteria</taxon>
        <taxon>Alteromonadales</taxon>
        <taxon>Alteromonadaceae</taxon>
        <taxon>Paraglaciecola</taxon>
    </lineage>
</organism>
<dbReference type="EMBL" id="LSNE01000009">
    <property type="protein sequence ID" value="KXI27800.1"/>
    <property type="molecule type" value="Genomic_DNA"/>
</dbReference>
<reference evidence="2" key="1">
    <citation type="submission" date="2016-02" db="EMBL/GenBank/DDBJ databases">
        <authorList>
            <person name="Schultz-Johansen M."/>
            <person name="Glaring M.A."/>
            <person name="Bech P.K."/>
            <person name="Stougaard P."/>
        </authorList>
    </citation>
    <scope>NUCLEOTIDE SEQUENCE [LARGE SCALE GENOMIC DNA]</scope>
    <source>
        <strain evidence="2">S66</strain>
    </source>
</reference>
<evidence type="ECO:0008006" key="3">
    <source>
        <dbReference type="Google" id="ProtNLM"/>
    </source>
</evidence>
<dbReference type="PROSITE" id="PS51257">
    <property type="entry name" value="PROKAR_LIPOPROTEIN"/>
    <property type="match status" value="1"/>
</dbReference>
<dbReference type="Proteomes" id="UP000070299">
    <property type="component" value="Unassembled WGS sequence"/>
</dbReference>
<evidence type="ECO:0000313" key="2">
    <source>
        <dbReference type="Proteomes" id="UP000070299"/>
    </source>
</evidence>
<evidence type="ECO:0000313" key="1">
    <source>
        <dbReference type="EMBL" id="KXI27800.1"/>
    </source>
</evidence>
<dbReference type="OrthoDB" id="7063404at2"/>